<protein>
    <submittedName>
        <fullName evidence="2">Phospholipase/carboxylesterase</fullName>
    </submittedName>
</protein>
<dbReference type="RefSeq" id="WP_107974895.1">
    <property type="nucleotide sequence ID" value="NZ_BMEZ01000004.1"/>
</dbReference>
<accession>A0A2T6B3M9</accession>
<dbReference type="AlphaFoldDB" id="A0A2T6B3M9"/>
<comment type="caution">
    <text evidence="2">The sequence shown here is derived from an EMBL/GenBank/DDBJ whole genome shotgun (WGS) entry which is preliminary data.</text>
</comment>
<sequence length="201" mass="21604">MTDTSYHCAETEGAEGAPLVFTFHGTGGNEQQFHDLPSRVLPGAHVISPRGNVSEHGALRYFQRRAEGLYDMADLATRTEAMAGFIAHHKARVGAERVIGLGYSNGANILASVAFKHAGLFSDLALLHPLIPWTPDPQPRLAGTRVLVTAGERDPICPAPMTRELTGWFESQGASLEVTWHAGGHEIAEAELASLLRFLAG</sequence>
<feature type="domain" description="Dienelactone hydrolase" evidence="1">
    <location>
        <begin position="87"/>
        <end position="184"/>
    </location>
</feature>
<dbReference type="Pfam" id="PF01738">
    <property type="entry name" value="DLH"/>
    <property type="match status" value="1"/>
</dbReference>
<evidence type="ECO:0000313" key="3">
    <source>
        <dbReference type="Proteomes" id="UP000244069"/>
    </source>
</evidence>
<dbReference type="SUPFAM" id="SSF53474">
    <property type="entry name" value="alpha/beta-Hydrolases"/>
    <property type="match status" value="1"/>
</dbReference>
<proteinExistence type="predicted"/>
<dbReference type="OrthoDB" id="9796570at2"/>
<keyword evidence="3" id="KW-1185">Reference proteome</keyword>
<evidence type="ECO:0000259" key="1">
    <source>
        <dbReference type="Pfam" id="PF01738"/>
    </source>
</evidence>
<dbReference type="InterPro" id="IPR002925">
    <property type="entry name" value="Dienelactn_hydro"/>
</dbReference>
<dbReference type="GO" id="GO:0016787">
    <property type="term" value="F:hydrolase activity"/>
    <property type="evidence" value="ECO:0007669"/>
    <property type="project" value="InterPro"/>
</dbReference>
<evidence type="ECO:0000313" key="2">
    <source>
        <dbReference type="EMBL" id="PTX50676.1"/>
    </source>
</evidence>
<gene>
    <name evidence="2" type="ORF">C8N44_10431</name>
</gene>
<dbReference type="Gene3D" id="3.40.50.1820">
    <property type="entry name" value="alpha/beta hydrolase"/>
    <property type="match status" value="1"/>
</dbReference>
<organism evidence="2 3">
    <name type="scientific">Allosediminivita pacifica</name>
    <dbReference type="NCBI Taxonomy" id="1267769"/>
    <lineage>
        <taxon>Bacteria</taxon>
        <taxon>Pseudomonadati</taxon>
        <taxon>Pseudomonadota</taxon>
        <taxon>Alphaproteobacteria</taxon>
        <taxon>Rhodobacterales</taxon>
        <taxon>Paracoccaceae</taxon>
        <taxon>Allosediminivita</taxon>
    </lineage>
</organism>
<name>A0A2T6B3M9_9RHOB</name>
<reference evidence="2 3" key="1">
    <citation type="submission" date="2018-04" db="EMBL/GenBank/DDBJ databases">
        <title>Genomic Encyclopedia of Archaeal and Bacterial Type Strains, Phase II (KMG-II): from individual species to whole genera.</title>
        <authorList>
            <person name="Goeker M."/>
        </authorList>
    </citation>
    <scope>NUCLEOTIDE SEQUENCE [LARGE SCALE GENOMIC DNA]</scope>
    <source>
        <strain evidence="2 3">DSM 29329</strain>
    </source>
</reference>
<dbReference type="InterPro" id="IPR029058">
    <property type="entry name" value="AB_hydrolase_fold"/>
</dbReference>
<dbReference type="Proteomes" id="UP000244069">
    <property type="component" value="Unassembled WGS sequence"/>
</dbReference>
<dbReference type="EMBL" id="QBKN01000004">
    <property type="protein sequence ID" value="PTX50676.1"/>
    <property type="molecule type" value="Genomic_DNA"/>
</dbReference>